<feature type="region of interest" description="Disordered" evidence="1">
    <location>
        <begin position="460"/>
        <end position="499"/>
    </location>
</feature>
<feature type="region of interest" description="Disordered" evidence="1">
    <location>
        <begin position="405"/>
        <end position="436"/>
    </location>
</feature>
<reference evidence="3" key="1">
    <citation type="journal article" date="2017" name="Genome Biol. Evol.">
        <title>The complete genome sequence of the phytopathogenic fungus Sclerotinia sclerotiorum reveals insights into the genome architecture of broad host range pathogens.</title>
        <authorList>
            <person name="Derbyshire M."/>
            <person name="Denton-Giles M."/>
            <person name="Hegedus D."/>
            <person name="Seifbarghy S."/>
            <person name="Rollins J."/>
            <person name="van Kan J."/>
            <person name="Seidl M.F."/>
            <person name="Faino L."/>
            <person name="Mbengue M."/>
            <person name="Navaud O."/>
            <person name="Raffaele S."/>
            <person name="Hammond-Kosack K."/>
            <person name="Heard S."/>
            <person name="Oliver R."/>
        </authorList>
    </citation>
    <scope>NUCLEOTIDE SEQUENCE [LARGE SCALE GENOMIC DNA]</scope>
    <source>
        <strain evidence="3">ATCC 18683 / 1980 / Ss-1</strain>
    </source>
</reference>
<feature type="compositionally biased region" description="Acidic residues" evidence="1">
    <location>
        <begin position="480"/>
        <end position="491"/>
    </location>
</feature>
<feature type="compositionally biased region" description="Polar residues" evidence="1">
    <location>
        <begin position="412"/>
        <end position="427"/>
    </location>
</feature>
<feature type="compositionally biased region" description="Polar residues" evidence="1">
    <location>
        <begin position="269"/>
        <end position="312"/>
    </location>
</feature>
<evidence type="ECO:0000313" key="3">
    <source>
        <dbReference type="Proteomes" id="UP000177798"/>
    </source>
</evidence>
<dbReference type="KEGG" id="ssl:SS1G_03870"/>
<accession>A0A1D9QD23</accession>
<feature type="region of interest" description="Disordered" evidence="1">
    <location>
        <begin position="152"/>
        <end position="172"/>
    </location>
</feature>
<feature type="region of interest" description="Disordered" evidence="1">
    <location>
        <begin position="269"/>
        <end position="334"/>
    </location>
</feature>
<feature type="compositionally biased region" description="Polar residues" evidence="1">
    <location>
        <begin position="322"/>
        <end position="334"/>
    </location>
</feature>
<feature type="compositionally biased region" description="Basic and acidic residues" evidence="1">
    <location>
        <begin position="152"/>
        <end position="164"/>
    </location>
</feature>
<evidence type="ECO:0000313" key="2">
    <source>
        <dbReference type="EMBL" id="APA12513.1"/>
    </source>
</evidence>
<evidence type="ECO:0000256" key="1">
    <source>
        <dbReference type="SAM" id="MobiDB-lite"/>
    </source>
</evidence>
<dbReference type="RefSeq" id="XP_001595780.1">
    <property type="nucleotide sequence ID" value="XM_001595730.1"/>
</dbReference>
<feature type="compositionally biased region" description="Basic and acidic residues" evidence="1">
    <location>
        <begin position="465"/>
        <end position="479"/>
    </location>
</feature>
<sequence length="499" mass="56169">MCRKTLIHYTSCGCQIMVETICFDYIQHTIKQKDRFPCVKMMSDTYVLKTINKNCFLKPGQLLDDGRIFRHGSYRTRLIYEFERDPNGTRRLWEKWRSDNHDKPRERTESMDVNISAGEDKMKIEADGADVDVDDSHKEREPKIREWQEKTKNEKQPRFKMEKQIKKRQPAGKRKIVNHFVDDLSDPRSDDEIIDDDWKLEPKVKIEPGDTVPWSTTPSRSFSDPTVADPNNTAQEMGINTPDNRGLFQGYRANALGATDTYHMPPTTPHSRFNFNPPATGTHTRYTKTNATNKPPKRNPSNSTYTDQTMNLGSPKAKPKTRAQTLAQSEMQISSPECANRSTYNAMSINHDMHSSFWAGHMSSSFEISNEDADADADIEIDNPPPYSAQALSILPAYQTATDTDTDAIGNTEANANTDTKSPNGPSSPGDPCISDISSASGFIGYNSTYGENQGVFGIYASGEGDQRERKKVRVRETEVENETGDVDSAEDDVKMGGE</sequence>
<protein>
    <submittedName>
        <fullName evidence="2">Uncharacterized protein</fullName>
    </submittedName>
</protein>
<dbReference type="OMA" id="TPHSRFN"/>
<dbReference type="EMBL" id="CP017822">
    <property type="protein sequence ID" value="APA12513.1"/>
    <property type="molecule type" value="Genomic_DNA"/>
</dbReference>
<dbReference type="OrthoDB" id="3526530at2759"/>
<dbReference type="VEuPathDB" id="FungiDB:sscle_09g072830"/>
<gene>
    <name evidence="2" type="ORF">sscle_09g072830</name>
</gene>
<organism evidence="2 3">
    <name type="scientific">Sclerotinia sclerotiorum (strain ATCC 18683 / 1980 / Ss-1)</name>
    <name type="common">White mold</name>
    <name type="synonym">Whetzelinia sclerotiorum</name>
    <dbReference type="NCBI Taxonomy" id="665079"/>
    <lineage>
        <taxon>Eukaryota</taxon>
        <taxon>Fungi</taxon>
        <taxon>Dikarya</taxon>
        <taxon>Ascomycota</taxon>
        <taxon>Pezizomycotina</taxon>
        <taxon>Leotiomycetes</taxon>
        <taxon>Helotiales</taxon>
        <taxon>Sclerotiniaceae</taxon>
        <taxon>Sclerotinia</taxon>
    </lineage>
</organism>
<dbReference type="AlphaFoldDB" id="A0A1D9QD23"/>
<name>A0A1D9QD23_SCLS1</name>
<dbReference type="Proteomes" id="UP000177798">
    <property type="component" value="Chromosome 9"/>
</dbReference>
<proteinExistence type="predicted"/>